<feature type="compositionally biased region" description="Low complexity" evidence="13">
    <location>
        <begin position="1568"/>
        <end position="1604"/>
    </location>
</feature>
<accession>A0ABQ0LUZ5</accession>
<dbReference type="PANTHER" id="PTHR22624">
    <property type="entry name" value="CYSTEINE PROTEASE ATG4"/>
    <property type="match status" value="1"/>
</dbReference>
<evidence type="ECO:0000256" key="12">
    <source>
        <dbReference type="ARBA" id="ARBA00030240"/>
    </source>
</evidence>
<evidence type="ECO:0000256" key="10">
    <source>
        <dbReference type="ARBA" id="ARBA00023006"/>
    </source>
</evidence>
<feature type="domain" description="Peptidase C54 catalytic" evidence="15">
    <location>
        <begin position="845"/>
        <end position="1339"/>
    </location>
</feature>
<dbReference type="EMBL" id="DF848680">
    <property type="protein sequence ID" value="GAT54504.1"/>
    <property type="molecule type" value="Genomic_DNA"/>
</dbReference>
<dbReference type="PANTHER" id="PTHR22624:SF49">
    <property type="entry name" value="CYSTEINE PROTEASE"/>
    <property type="match status" value="1"/>
</dbReference>
<feature type="compositionally biased region" description="Basic and acidic residues" evidence="13">
    <location>
        <begin position="567"/>
        <end position="588"/>
    </location>
</feature>
<feature type="signal peptide" evidence="14">
    <location>
        <begin position="1"/>
        <end position="19"/>
    </location>
</feature>
<keyword evidence="17" id="KW-1185">Reference proteome</keyword>
<keyword evidence="9" id="KW-0653">Protein transport</keyword>
<comment type="subcellular location">
    <subcellularLocation>
        <location evidence="2">Cytoplasm</location>
    </subcellularLocation>
    <subcellularLocation>
        <location evidence="1">Preautophagosomal structure</location>
    </subcellularLocation>
</comment>
<evidence type="ECO:0000256" key="3">
    <source>
        <dbReference type="ARBA" id="ARBA00010958"/>
    </source>
</evidence>
<comment type="similarity">
    <text evidence="3">Belongs to the peptidase C54 family.</text>
</comment>
<proteinExistence type="inferred from homology"/>
<protein>
    <recommendedName>
        <fullName evidence="12">Autophagy-related protein 4</fullName>
    </recommendedName>
</protein>
<feature type="compositionally biased region" description="Acidic residues" evidence="13">
    <location>
        <begin position="1512"/>
        <end position="1533"/>
    </location>
</feature>
<feature type="region of interest" description="Disordered" evidence="13">
    <location>
        <begin position="1353"/>
        <end position="1678"/>
    </location>
</feature>
<evidence type="ECO:0000256" key="1">
    <source>
        <dbReference type="ARBA" id="ARBA00004329"/>
    </source>
</evidence>
<gene>
    <name evidence="16" type="ORF">MCHLO_11354</name>
</gene>
<dbReference type="Proteomes" id="UP000815677">
    <property type="component" value="Unassembled WGS sequence"/>
</dbReference>
<keyword evidence="14" id="KW-0732">Signal</keyword>
<evidence type="ECO:0000256" key="11">
    <source>
        <dbReference type="ARBA" id="ARBA00029362"/>
    </source>
</evidence>
<feature type="compositionally biased region" description="Polar residues" evidence="13">
    <location>
        <begin position="404"/>
        <end position="423"/>
    </location>
</feature>
<feature type="compositionally biased region" description="Low complexity" evidence="13">
    <location>
        <begin position="546"/>
        <end position="558"/>
    </location>
</feature>
<evidence type="ECO:0000256" key="7">
    <source>
        <dbReference type="ARBA" id="ARBA00022801"/>
    </source>
</evidence>
<keyword evidence="4" id="KW-0813">Transport</keyword>
<feature type="compositionally biased region" description="Low complexity" evidence="13">
    <location>
        <begin position="430"/>
        <end position="446"/>
    </location>
</feature>
<dbReference type="InterPro" id="IPR046792">
    <property type="entry name" value="Peptidase_C54_cat"/>
</dbReference>
<keyword evidence="7" id="KW-0378">Hydrolase</keyword>
<dbReference type="Pfam" id="PF03416">
    <property type="entry name" value="Peptidase_C54"/>
    <property type="match status" value="1"/>
</dbReference>
<keyword evidence="6" id="KW-0645">Protease</keyword>
<feature type="compositionally biased region" description="Acidic residues" evidence="13">
    <location>
        <begin position="1360"/>
        <end position="1395"/>
    </location>
</feature>
<feature type="compositionally biased region" description="Low complexity" evidence="13">
    <location>
        <begin position="645"/>
        <end position="673"/>
    </location>
</feature>
<feature type="compositionally biased region" description="Basic and acidic residues" evidence="13">
    <location>
        <begin position="1631"/>
        <end position="1641"/>
    </location>
</feature>
<feature type="region of interest" description="Disordered" evidence="13">
    <location>
        <begin position="725"/>
        <end position="760"/>
    </location>
</feature>
<evidence type="ECO:0000313" key="16">
    <source>
        <dbReference type="EMBL" id="GAT54504.1"/>
    </source>
</evidence>
<feature type="compositionally biased region" description="Gly residues" evidence="13">
    <location>
        <begin position="751"/>
        <end position="760"/>
    </location>
</feature>
<reference evidence="16" key="1">
    <citation type="submission" date="2014-09" db="EMBL/GenBank/DDBJ databases">
        <title>Genome sequence of the luminous mushroom Mycena chlorophos for searching fungal bioluminescence genes.</title>
        <authorList>
            <person name="Tanaka Y."/>
            <person name="Kasuga D."/>
            <person name="Oba Y."/>
            <person name="Hase S."/>
            <person name="Sato K."/>
            <person name="Oba Y."/>
            <person name="Sakakibara Y."/>
        </authorList>
    </citation>
    <scope>NUCLEOTIDE SEQUENCE</scope>
</reference>
<feature type="region of interest" description="Disordered" evidence="13">
    <location>
        <begin position="797"/>
        <end position="839"/>
    </location>
</feature>
<evidence type="ECO:0000259" key="15">
    <source>
        <dbReference type="Pfam" id="PF03416"/>
    </source>
</evidence>
<evidence type="ECO:0000256" key="13">
    <source>
        <dbReference type="SAM" id="MobiDB-lite"/>
    </source>
</evidence>
<feature type="compositionally biased region" description="Pro residues" evidence="13">
    <location>
        <begin position="499"/>
        <end position="513"/>
    </location>
</feature>
<evidence type="ECO:0000256" key="5">
    <source>
        <dbReference type="ARBA" id="ARBA00022490"/>
    </source>
</evidence>
<evidence type="ECO:0000256" key="9">
    <source>
        <dbReference type="ARBA" id="ARBA00022927"/>
    </source>
</evidence>
<feature type="region of interest" description="Disordered" evidence="13">
    <location>
        <begin position="392"/>
        <end position="675"/>
    </location>
</feature>
<feature type="compositionally biased region" description="Low complexity" evidence="13">
    <location>
        <begin position="908"/>
        <end position="933"/>
    </location>
</feature>
<feature type="compositionally biased region" description="Low complexity" evidence="13">
    <location>
        <begin position="1545"/>
        <end position="1554"/>
    </location>
</feature>
<evidence type="ECO:0000256" key="2">
    <source>
        <dbReference type="ARBA" id="ARBA00004496"/>
    </source>
</evidence>
<comment type="catalytic activity">
    <reaction evidence="11">
        <text>[protein]-C-terminal L-amino acid-glycyl-phosphatidylethanolamide + H2O = [protein]-C-terminal L-amino acid-glycine + a 1,2-diacyl-sn-glycero-3-phosphoethanolamine</text>
        <dbReference type="Rhea" id="RHEA:67548"/>
        <dbReference type="Rhea" id="RHEA-COMP:17323"/>
        <dbReference type="Rhea" id="RHEA-COMP:17324"/>
        <dbReference type="ChEBI" id="CHEBI:15377"/>
        <dbReference type="ChEBI" id="CHEBI:64612"/>
        <dbReference type="ChEBI" id="CHEBI:172940"/>
        <dbReference type="ChEBI" id="CHEBI:172941"/>
    </reaction>
    <physiologicalReaction direction="left-to-right" evidence="11">
        <dbReference type="Rhea" id="RHEA:67549"/>
    </physiologicalReaction>
</comment>
<feature type="compositionally biased region" description="Basic and acidic residues" evidence="13">
    <location>
        <begin position="1228"/>
        <end position="1244"/>
    </location>
</feature>
<feature type="compositionally biased region" description="Polar residues" evidence="13">
    <location>
        <begin position="611"/>
        <end position="628"/>
    </location>
</feature>
<evidence type="ECO:0000256" key="8">
    <source>
        <dbReference type="ARBA" id="ARBA00022807"/>
    </source>
</evidence>
<evidence type="ECO:0000313" key="17">
    <source>
        <dbReference type="Proteomes" id="UP000815677"/>
    </source>
</evidence>
<evidence type="ECO:0000256" key="6">
    <source>
        <dbReference type="ARBA" id="ARBA00022670"/>
    </source>
</evidence>
<feature type="compositionally biased region" description="Low complexity" evidence="13">
    <location>
        <begin position="1430"/>
        <end position="1452"/>
    </location>
</feature>
<feature type="compositionally biased region" description="Low complexity" evidence="13">
    <location>
        <begin position="822"/>
        <end position="831"/>
    </location>
</feature>
<keyword evidence="10" id="KW-0072">Autophagy</keyword>
<feature type="compositionally biased region" description="Acidic residues" evidence="13">
    <location>
        <begin position="1492"/>
        <end position="1505"/>
    </location>
</feature>
<keyword evidence="5" id="KW-0963">Cytoplasm</keyword>
<sequence length="1678" mass="175702">MRSTFAFAALFASAAFAGATTVLTPSGGERLAANTYLVPEGGSILHVDASTVHVLDSEGAVVKQVAVDASAVRPAASKTTSGPAPLKTGWITFASWLNQGSSPISSFTTSWTVPPVPKTENGQTVFLFNSIEPNSGHAILQPVLQYGGSAAGGGQYWAVASWYLVGNSTFHTKPVKVSAGKKLNGIITLLSSSGSTHDYHTAFTNVDGTALKASNAAELTWATETLEAYSIKSINDYPAGSTVFSDINLKLKNGNVPSVSWAHSDDTKDGLSTVIDTNGAKNAKITINRRRREHIGEVRTGETDCDGAGSSGTTGGNAFSKPSANKSVESHVHCAWLVGPGFSTIDFELREDCGACLGVSGEAKQRLVGGCREWDVFGLLHVPLLTQPFRHPLHHSEARPPRQISESSQATTPSAYDTDNTMSGKRDSRPGTSSGAASGSGAANGATVKPTASQLRATASATAGKTTSTSTPQSTSTSTPIPGPSSSRQPPSQSQTQPQQPPPTATSPPPAPMSPTGTSKLPRFLQSPTQRDRSKSLSMDPPRPPSSASTSSSSAGPRRTGRFLGLGRDKDKERERERERIREAERADPSAAELLAMQDDGYDDTDMDMLQSPSSPTSFDIAMSSSPPSAYATARPRTRADRQFSASTPPGSASSHSNSSSHSHSSHYSATSPNTLHVVRSPSRLSAGGDGLTTRLSGWFSHIAGSTSDLSLTSTIGAAASLATSTSRTISSASSSRKQQSSSSSRKEGSSGSGKGGGGGGLLDKAVRYLLDGDANPDRSTAEIWLMGVRMDGWSREDEERFARTQNRNHPQSPSSKHHNHQQQQAQAQAQLDDLVPDPGPWPAAFHGAFYAQVWCTYRAGFPEPIRDLAGVEVLGAPLVFPPPSAVAPSSAAVRAPPMHSPTQSDASASSYASSSPSSSTHGHGSGHSTASSTGGGGGKRKWWPLSLGNMGSSKGWSSDAGWGCMLRTTQSLLATALMRVGAPPLQPSSAPPFPPASPTTHAAHARLLSWFADAPAAPFSVHRMALAGKKAGKDVGMWFGPSAAGVAVRTLVEGFSGCGVGVALGGDGGTVWSGDVMKASWVPGAGGSGGALGDSASLRGGATGSGKSWGGRPVLVLVGVRLGLEGVNPVYYETIKTLFTFPQSVGIAGGRPSSSYYFVGVQGDGLFYLDPHHSRPTVPLRPYLEDDSVYNSHQAQPPPPHKRTPSYSHVYGRGGSMSPERAGSMSPERDRGGSLSPELERRGGSLSPDPYRPMTEDELVYNPNPNLRRSVSPAAISFPNVHTMSPAEEAHWQRAYSLAELRTYHCERVRKMPMAGLDPSMLIGFLVRSEEEWVDLRRRIGELPRTIFAIQDDVPSWGGDDDDELDGISDPEEEPVVDVEVEGEGDDAEGDDGDVSSVSHASNWSHPPAFGKHPHTLKHAQPHTHVHSDSASTTHSKSTTGTGTSTGSSASQVDTEDTEEDAVGPITPLPGSTSSFDLSIGAGKGKGVVREDDEDEDEDDEDGFVDAASEVLDDNDPEEEPEGEGDIEDDWVDPVSTPAPVPAAPAKARAPMPVVAPPPPVKKSRSAKSTTSSSSASSSSKTKTTASAGRKSKSGSAGKKAVPVPVPVPNVHYPFPGSGEGDEGDEEDEPHFGVGERDRNITVVAPKVKTGQSRSQRRARDGGRTQSGGVRGVLTED</sequence>
<feature type="compositionally biased region" description="Low complexity" evidence="13">
    <location>
        <begin position="457"/>
        <end position="498"/>
    </location>
</feature>
<dbReference type="InterPro" id="IPR038765">
    <property type="entry name" value="Papain-like_cys_pep_sf"/>
</dbReference>
<feature type="region of interest" description="Disordered" evidence="13">
    <location>
        <begin position="886"/>
        <end position="945"/>
    </location>
</feature>
<feature type="compositionally biased region" description="Low complexity" evidence="13">
    <location>
        <begin position="725"/>
        <end position="744"/>
    </location>
</feature>
<feature type="compositionally biased region" description="Low complexity" evidence="13">
    <location>
        <begin position="887"/>
        <end position="898"/>
    </location>
</feature>
<evidence type="ECO:0000256" key="4">
    <source>
        <dbReference type="ARBA" id="ARBA00022448"/>
    </source>
</evidence>
<feature type="compositionally biased region" description="Basic residues" evidence="13">
    <location>
        <begin position="1413"/>
        <end position="1426"/>
    </location>
</feature>
<feature type="region of interest" description="Disordered" evidence="13">
    <location>
        <begin position="1190"/>
        <end position="1256"/>
    </location>
</feature>
<dbReference type="InterPro" id="IPR005078">
    <property type="entry name" value="Peptidase_C54"/>
</dbReference>
<feature type="compositionally biased region" description="Acidic residues" evidence="13">
    <location>
        <begin position="1621"/>
        <end position="1630"/>
    </location>
</feature>
<feature type="chain" id="PRO_5046575054" description="Autophagy-related protein 4" evidence="14">
    <location>
        <begin position="20"/>
        <end position="1678"/>
    </location>
</feature>
<evidence type="ECO:0000256" key="14">
    <source>
        <dbReference type="SAM" id="SignalP"/>
    </source>
</evidence>
<name>A0ABQ0LUZ5_MYCCL</name>
<keyword evidence="8" id="KW-0788">Thiol protease</keyword>
<organism evidence="16 17">
    <name type="scientific">Mycena chlorophos</name>
    <name type="common">Agaric fungus</name>
    <name type="synonym">Agaricus chlorophos</name>
    <dbReference type="NCBI Taxonomy" id="658473"/>
    <lineage>
        <taxon>Eukaryota</taxon>
        <taxon>Fungi</taxon>
        <taxon>Dikarya</taxon>
        <taxon>Basidiomycota</taxon>
        <taxon>Agaricomycotina</taxon>
        <taxon>Agaricomycetes</taxon>
        <taxon>Agaricomycetidae</taxon>
        <taxon>Agaricales</taxon>
        <taxon>Marasmiineae</taxon>
        <taxon>Mycenaceae</taxon>
        <taxon>Mycena</taxon>
    </lineage>
</organism>
<dbReference type="SUPFAM" id="SSF54001">
    <property type="entry name" value="Cysteine proteinases"/>
    <property type="match status" value="1"/>
</dbReference>
<feature type="compositionally biased region" description="Polar residues" evidence="13">
    <location>
        <begin position="804"/>
        <end position="815"/>
    </location>
</feature>